<gene>
    <name evidence="1" type="ORF">O0R52_01230</name>
</gene>
<sequence length="52" mass="5976">MRLDRQYIRTQLMAQNITKKVSADKGRSTSAEVLGKAYSRLETLKRQTGVNY</sequence>
<proteinExistence type="predicted"/>
<name>A0ABY7I143_9BACI</name>
<keyword evidence="2" id="KW-1185">Reference proteome</keyword>
<reference evidence="1" key="1">
    <citation type="submission" date="2022-12" db="EMBL/GenBank/DDBJ databases">
        <title>Genomic of Bacillus halotolerans.</title>
        <authorList>
            <person name="Xu G."/>
            <person name="Ding Y."/>
        </authorList>
    </citation>
    <scope>NUCLEOTIDE SEQUENCE</scope>
    <source>
        <strain evidence="1">B13</strain>
    </source>
</reference>
<protein>
    <submittedName>
        <fullName evidence="1">Uncharacterized protein</fullName>
    </submittedName>
</protein>
<dbReference type="EMBL" id="CP114066">
    <property type="protein sequence ID" value="WAT21656.1"/>
    <property type="molecule type" value="Genomic_DNA"/>
</dbReference>
<accession>A0ABY7I143</accession>
<dbReference type="Proteomes" id="UP001164713">
    <property type="component" value="Chromosome"/>
</dbReference>
<evidence type="ECO:0000313" key="1">
    <source>
        <dbReference type="EMBL" id="WAT21656.1"/>
    </source>
</evidence>
<evidence type="ECO:0000313" key="2">
    <source>
        <dbReference type="Proteomes" id="UP001164713"/>
    </source>
</evidence>
<dbReference type="RefSeq" id="WP_175422405.1">
    <property type="nucleotide sequence ID" value="NZ_CP098738.1"/>
</dbReference>
<organism evidence="1 2">
    <name type="scientific">Bacillus halotolerans</name>
    <dbReference type="NCBI Taxonomy" id="260554"/>
    <lineage>
        <taxon>Bacteria</taxon>
        <taxon>Bacillati</taxon>
        <taxon>Bacillota</taxon>
        <taxon>Bacilli</taxon>
        <taxon>Bacillales</taxon>
        <taxon>Bacillaceae</taxon>
        <taxon>Bacillus</taxon>
    </lineage>
</organism>